<name>A0A560HKF0_9PROT</name>
<feature type="transmembrane region" description="Helical" evidence="1">
    <location>
        <begin position="213"/>
        <end position="230"/>
    </location>
</feature>
<proteinExistence type="predicted"/>
<protein>
    <submittedName>
        <fullName evidence="2">Uncharacterized protein</fullName>
    </submittedName>
</protein>
<feature type="transmembrane region" description="Helical" evidence="1">
    <location>
        <begin position="132"/>
        <end position="153"/>
    </location>
</feature>
<keyword evidence="1" id="KW-0812">Transmembrane</keyword>
<organism evidence="2 3">
    <name type="scientific">Nitrospirillum amazonense</name>
    <dbReference type="NCBI Taxonomy" id="28077"/>
    <lineage>
        <taxon>Bacteria</taxon>
        <taxon>Pseudomonadati</taxon>
        <taxon>Pseudomonadota</taxon>
        <taxon>Alphaproteobacteria</taxon>
        <taxon>Rhodospirillales</taxon>
        <taxon>Azospirillaceae</taxon>
        <taxon>Nitrospirillum</taxon>
    </lineage>
</organism>
<comment type="caution">
    <text evidence="2">The sequence shown here is derived from an EMBL/GenBank/DDBJ whole genome shotgun (WGS) entry which is preliminary data.</text>
</comment>
<dbReference type="Proteomes" id="UP000315751">
    <property type="component" value="Unassembled WGS sequence"/>
</dbReference>
<feature type="transmembrane region" description="Helical" evidence="1">
    <location>
        <begin position="160"/>
        <end position="178"/>
    </location>
</feature>
<feature type="transmembrane region" description="Helical" evidence="1">
    <location>
        <begin position="83"/>
        <end position="112"/>
    </location>
</feature>
<reference evidence="2 3" key="1">
    <citation type="submission" date="2019-06" db="EMBL/GenBank/DDBJ databases">
        <title>Genomic Encyclopedia of Type Strains, Phase IV (KMG-V): Genome sequencing to study the core and pangenomes of soil and plant-associated prokaryotes.</title>
        <authorList>
            <person name="Whitman W."/>
        </authorList>
    </citation>
    <scope>NUCLEOTIDE SEQUENCE [LARGE SCALE GENOMIC DNA]</scope>
    <source>
        <strain evidence="2 3">BR 11622</strain>
    </source>
</reference>
<gene>
    <name evidence="2" type="ORF">FBZ90_101324</name>
</gene>
<dbReference type="AlphaFoldDB" id="A0A560HKF0"/>
<dbReference type="RefSeq" id="WP_145729281.1">
    <property type="nucleotide sequence ID" value="NZ_VITR01000001.1"/>
</dbReference>
<evidence type="ECO:0000256" key="1">
    <source>
        <dbReference type="SAM" id="Phobius"/>
    </source>
</evidence>
<dbReference type="EMBL" id="VITR01000001">
    <property type="protein sequence ID" value="TWB45989.1"/>
    <property type="molecule type" value="Genomic_DNA"/>
</dbReference>
<dbReference type="OrthoDB" id="7948742at2"/>
<keyword evidence="1" id="KW-0472">Membrane</keyword>
<evidence type="ECO:0000313" key="3">
    <source>
        <dbReference type="Proteomes" id="UP000315751"/>
    </source>
</evidence>
<accession>A0A560HKF0</accession>
<keyword evidence="1" id="KW-1133">Transmembrane helix</keyword>
<sequence>MPDIFTPLQERLLVAGIAPRHVQRYVAELREHAADLTADGVAAGLTRPEAAAWAASRLGTTDDLAQAMIRRGDFRSWGAKAPWAVYGFAPLAGVAACYGLALAALIGILVSHRPYPGAHPILPSWFGTATATLGYLHSLVLPLLIGGGVAWMAARQRMPVLWPSVALLIIGIVGGAGVSEVRMPTEPDGFIELVVGWSFICPYVNLDMALRHTVVILLLTLVPYLTHHIWTHHICRAAVPTAGDVTAGDQGTDLDSIPLIKT</sequence>
<keyword evidence="3" id="KW-1185">Reference proteome</keyword>
<evidence type="ECO:0000313" key="2">
    <source>
        <dbReference type="EMBL" id="TWB45989.1"/>
    </source>
</evidence>